<evidence type="ECO:0000313" key="8">
    <source>
        <dbReference type="EMBL" id="CAH7688155.1"/>
    </source>
</evidence>
<dbReference type="GO" id="GO:0005789">
    <property type="term" value="C:endoplasmic reticulum membrane"/>
    <property type="evidence" value="ECO:0007669"/>
    <property type="project" value="UniProtKB-SubCell"/>
</dbReference>
<dbReference type="Proteomes" id="UP001153365">
    <property type="component" value="Unassembled WGS sequence"/>
</dbReference>
<dbReference type="PANTHER" id="PTHR31792:SF3">
    <property type="entry name" value="VACUOLAR ATPASE ASSEMBLY INTEGRAL MEMBRANE PROTEIN VMA21"/>
    <property type="match status" value="1"/>
</dbReference>
<comment type="caution">
    <text evidence="6">Lacks conserved residue(s) required for the propagation of feature annotation.</text>
</comment>
<dbReference type="InterPro" id="IPR019013">
    <property type="entry name" value="Vma21"/>
</dbReference>
<dbReference type="GO" id="GO:0012507">
    <property type="term" value="C:ER to Golgi transport vesicle membrane"/>
    <property type="evidence" value="ECO:0007669"/>
    <property type="project" value="UniProtKB-SubCell"/>
</dbReference>
<keyword evidence="2 6" id="KW-0256">Endoplasmic reticulum</keyword>
<dbReference type="AlphaFoldDB" id="A0AAV0BLH4"/>
<feature type="transmembrane region" description="Helical" evidence="6">
    <location>
        <begin position="39"/>
        <end position="61"/>
    </location>
</feature>
<dbReference type="Pfam" id="PF09446">
    <property type="entry name" value="VMA21"/>
    <property type="match status" value="1"/>
</dbReference>
<accession>A0AAV0BLH4</accession>
<sequence length="114" mass="12385">MSSTIRRRNNAQQSSSDVAESSDGSNNVVPSTASYNRPVFKLGIVSISMAVLPIATFYGTLGRVFDENNTTASAISAIVVTNIILIGYIFMALMEKDDKIDESRSTKESNRKDS</sequence>
<evidence type="ECO:0000256" key="4">
    <source>
        <dbReference type="ARBA" id="ARBA00023136"/>
    </source>
</evidence>
<evidence type="ECO:0000256" key="1">
    <source>
        <dbReference type="ARBA" id="ARBA00022692"/>
    </source>
</evidence>
<evidence type="ECO:0008006" key="10">
    <source>
        <dbReference type="Google" id="ProtNLM"/>
    </source>
</evidence>
<name>A0AAV0BLH4_PHAPC</name>
<dbReference type="HAMAP" id="MF_03058">
    <property type="entry name" value="VMA21"/>
    <property type="match status" value="1"/>
</dbReference>
<dbReference type="EMBL" id="CALTRL010005959">
    <property type="protein sequence ID" value="CAH7688155.1"/>
    <property type="molecule type" value="Genomic_DNA"/>
</dbReference>
<keyword evidence="9" id="KW-1185">Reference proteome</keyword>
<comment type="similarity">
    <text evidence="6">Belongs to the VMA21 family.</text>
</comment>
<evidence type="ECO:0000256" key="5">
    <source>
        <dbReference type="ARBA" id="ARBA00023329"/>
    </source>
</evidence>
<reference evidence="8" key="1">
    <citation type="submission" date="2022-06" db="EMBL/GenBank/DDBJ databases">
        <authorList>
            <consortium name="SYNGENTA / RWTH Aachen University"/>
        </authorList>
    </citation>
    <scope>NUCLEOTIDE SEQUENCE</scope>
</reference>
<evidence type="ECO:0000313" key="9">
    <source>
        <dbReference type="Proteomes" id="UP001153365"/>
    </source>
</evidence>
<keyword evidence="5 6" id="KW-0968">Cytoplasmic vesicle</keyword>
<comment type="function">
    <text evidence="6">Required for the assembly of the V0 complex of the vacuolar ATPase (V-ATPase) in the endoplasmic reticulum.</text>
</comment>
<dbReference type="GO" id="GO:0070072">
    <property type="term" value="P:vacuolar proton-transporting V-type ATPase complex assembly"/>
    <property type="evidence" value="ECO:0007669"/>
    <property type="project" value="UniProtKB-UniRule"/>
</dbReference>
<comment type="subcellular location">
    <subcellularLocation>
        <location evidence="6">Endoplasmic reticulum membrane</location>
        <topology evidence="6">Multi-pass membrane protein</topology>
    </subcellularLocation>
    <subcellularLocation>
        <location evidence="6">Endoplasmic reticulum-Golgi intermediate compartment membrane</location>
        <topology evidence="6">Multi-pass membrane protein</topology>
    </subcellularLocation>
    <subcellularLocation>
        <location evidence="6">Cytoplasmic vesicle</location>
        <location evidence="6">COPII-coated vesicle membrane</location>
        <topology evidence="6">Multi-pass membrane protein</topology>
    </subcellularLocation>
</comment>
<proteinExistence type="inferred from homology"/>
<evidence type="ECO:0000256" key="6">
    <source>
        <dbReference type="HAMAP-Rule" id="MF_03058"/>
    </source>
</evidence>
<evidence type="ECO:0000256" key="2">
    <source>
        <dbReference type="ARBA" id="ARBA00022824"/>
    </source>
</evidence>
<evidence type="ECO:0000256" key="7">
    <source>
        <dbReference type="SAM" id="MobiDB-lite"/>
    </source>
</evidence>
<feature type="region of interest" description="Disordered" evidence="7">
    <location>
        <begin position="1"/>
        <end position="33"/>
    </location>
</feature>
<evidence type="ECO:0000256" key="3">
    <source>
        <dbReference type="ARBA" id="ARBA00022989"/>
    </source>
</evidence>
<keyword evidence="4 6" id="KW-0472">Membrane</keyword>
<keyword evidence="1 6" id="KW-0812">Transmembrane</keyword>
<dbReference type="PANTHER" id="PTHR31792">
    <property type="entry name" value="VACUOLAR ATPASE ASSEMBLY INTEGRAL MEMBRANE PROTEIN VMA21"/>
    <property type="match status" value="1"/>
</dbReference>
<protein>
    <recommendedName>
        <fullName evidence="10">Vacuolar ATPase assembly integral membrane protein VMA21</fullName>
    </recommendedName>
</protein>
<dbReference type="GO" id="GO:0033116">
    <property type="term" value="C:endoplasmic reticulum-Golgi intermediate compartment membrane"/>
    <property type="evidence" value="ECO:0007669"/>
    <property type="project" value="UniProtKB-SubCell"/>
</dbReference>
<organism evidence="8 9">
    <name type="scientific">Phakopsora pachyrhizi</name>
    <name type="common">Asian soybean rust disease fungus</name>
    <dbReference type="NCBI Taxonomy" id="170000"/>
    <lineage>
        <taxon>Eukaryota</taxon>
        <taxon>Fungi</taxon>
        <taxon>Dikarya</taxon>
        <taxon>Basidiomycota</taxon>
        <taxon>Pucciniomycotina</taxon>
        <taxon>Pucciniomycetes</taxon>
        <taxon>Pucciniales</taxon>
        <taxon>Phakopsoraceae</taxon>
        <taxon>Phakopsora</taxon>
    </lineage>
</organism>
<keyword evidence="3 6" id="KW-1133">Transmembrane helix</keyword>
<gene>
    <name evidence="8" type="ORF">PPACK8108_LOCUS23076</name>
</gene>
<comment type="caution">
    <text evidence="8">The sequence shown here is derived from an EMBL/GenBank/DDBJ whole genome shotgun (WGS) entry which is preliminary data.</text>
</comment>
<feature type="transmembrane region" description="Helical" evidence="6">
    <location>
        <begin position="73"/>
        <end position="94"/>
    </location>
</feature>
<feature type="compositionally biased region" description="Low complexity" evidence="7">
    <location>
        <begin position="11"/>
        <end position="25"/>
    </location>
</feature>